<evidence type="ECO:0000256" key="5">
    <source>
        <dbReference type="ARBA" id="ARBA00023136"/>
    </source>
</evidence>
<evidence type="ECO:0000259" key="7">
    <source>
        <dbReference type="Pfam" id="PF03772"/>
    </source>
</evidence>
<dbReference type="InterPro" id="IPR052159">
    <property type="entry name" value="Competence_DNA_uptake"/>
</dbReference>
<feature type="domain" description="ComEC/Rec2-related protein" evidence="7">
    <location>
        <begin position="245"/>
        <end position="528"/>
    </location>
</feature>
<evidence type="ECO:0000313" key="10">
    <source>
        <dbReference type="Proteomes" id="UP000185192"/>
    </source>
</evidence>
<proteinExistence type="predicted"/>
<evidence type="ECO:0000259" key="8">
    <source>
        <dbReference type="Pfam" id="PF13567"/>
    </source>
</evidence>
<dbReference type="PANTHER" id="PTHR30619:SF1">
    <property type="entry name" value="RECOMBINATION PROTEIN 2"/>
    <property type="match status" value="1"/>
</dbReference>
<dbReference type="AlphaFoldDB" id="A0A1N6FZJ3"/>
<feature type="transmembrane region" description="Helical" evidence="6">
    <location>
        <begin position="32"/>
        <end position="48"/>
    </location>
</feature>
<feature type="transmembrane region" description="Helical" evidence="6">
    <location>
        <begin position="266"/>
        <end position="288"/>
    </location>
</feature>
<keyword evidence="4 6" id="KW-1133">Transmembrane helix</keyword>
<accession>A0A1N6FZJ3</accession>
<feature type="transmembrane region" description="Helical" evidence="6">
    <location>
        <begin position="441"/>
        <end position="464"/>
    </location>
</feature>
<dbReference type="PANTHER" id="PTHR30619">
    <property type="entry name" value="DNA INTERNALIZATION/COMPETENCE PROTEIN COMEC/REC2"/>
    <property type="match status" value="1"/>
</dbReference>
<dbReference type="NCBIfam" id="TIGR00360">
    <property type="entry name" value="ComEC_N-term"/>
    <property type="match status" value="1"/>
</dbReference>
<protein>
    <submittedName>
        <fullName evidence="9">Competence protein ComEC</fullName>
    </submittedName>
</protein>
<name>A0A1N6FZJ3_9SPHN</name>
<organism evidence="9 10">
    <name type="scientific">Parasphingorhabdus marina DSM 22363</name>
    <dbReference type="NCBI Taxonomy" id="1123272"/>
    <lineage>
        <taxon>Bacteria</taxon>
        <taxon>Pseudomonadati</taxon>
        <taxon>Pseudomonadota</taxon>
        <taxon>Alphaproteobacteria</taxon>
        <taxon>Sphingomonadales</taxon>
        <taxon>Sphingomonadaceae</taxon>
        <taxon>Parasphingorhabdus</taxon>
    </lineage>
</organism>
<keyword evidence="10" id="KW-1185">Reference proteome</keyword>
<keyword evidence="3 6" id="KW-0812">Transmembrane</keyword>
<feature type="domain" description="DUF4131" evidence="8">
    <location>
        <begin position="51"/>
        <end position="205"/>
    </location>
</feature>
<feature type="transmembrane region" description="Helical" evidence="6">
    <location>
        <begin position="328"/>
        <end position="345"/>
    </location>
</feature>
<dbReference type="Proteomes" id="UP000185192">
    <property type="component" value="Unassembled WGS sequence"/>
</dbReference>
<evidence type="ECO:0000256" key="4">
    <source>
        <dbReference type="ARBA" id="ARBA00022989"/>
    </source>
</evidence>
<dbReference type="InterPro" id="IPR004477">
    <property type="entry name" value="ComEC_N"/>
</dbReference>
<dbReference type="InterPro" id="IPR025405">
    <property type="entry name" value="DUF4131"/>
</dbReference>
<feature type="transmembrane region" description="Helical" evidence="6">
    <location>
        <begin position="412"/>
        <end position="435"/>
    </location>
</feature>
<feature type="transmembrane region" description="Helical" evidence="6">
    <location>
        <begin position="506"/>
        <end position="525"/>
    </location>
</feature>
<dbReference type="EMBL" id="FSQW01000002">
    <property type="protein sequence ID" value="SIO00698.1"/>
    <property type="molecule type" value="Genomic_DNA"/>
</dbReference>
<keyword evidence="2" id="KW-1003">Cell membrane</keyword>
<dbReference type="GO" id="GO:0005886">
    <property type="term" value="C:plasma membrane"/>
    <property type="evidence" value="ECO:0007669"/>
    <property type="project" value="UniProtKB-SubCell"/>
</dbReference>
<gene>
    <name evidence="9" type="ORF">SAMN02745824_2613</name>
</gene>
<evidence type="ECO:0000256" key="2">
    <source>
        <dbReference type="ARBA" id="ARBA00022475"/>
    </source>
</evidence>
<evidence type="ECO:0000313" key="9">
    <source>
        <dbReference type="EMBL" id="SIO00698.1"/>
    </source>
</evidence>
<reference evidence="10" key="1">
    <citation type="submission" date="2016-11" db="EMBL/GenBank/DDBJ databases">
        <authorList>
            <person name="Varghese N."/>
            <person name="Submissions S."/>
        </authorList>
    </citation>
    <scope>NUCLEOTIDE SEQUENCE [LARGE SCALE GENOMIC DNA]</scope>
    <source>
        <strain evidence="10">DSM 22363</strain>
    </source>
</reference>
<sequence length="707" mass="77372">MAISRRQLPESIPVTSVFQRLEKQLERERDQLPLWVPVALGIGVAAWFLAASIYWWLALVAVCLAIIIFCARPARTYRAARAMLWAALLIAAGCLLVWGRSLMVAAPVLEGPAIASFHGEITGYEEIPSRNQIRLMLNPLGSPRLPPKVRVNLPLDQADAAMKPGAIIALRARLMPPAMAALPGAYNFAQRAWFQGLGATGQVLGKVEIIRPAEQPAWISDYRQRLSRHVQSRMADGTGAIGATLATGDRGAISEADADSMRNSGLAHLLSISGLHVTAVVGAFYLVVLKTLALVPILALRWRLPLVAAGFAAIAAISYTLLTGAQVPTIRACVAALLVLAALMLGRSAFTLRMVAAGALFVLVFWPETLMGPSFQLSFAAVTAIIALHEHPVMQRWLAPREENYLRRIRRIVLSLFCTGLVVELALMPIALYHFHKAGLYGALANIVAIPLTTFVIMPLEALALLLDLFGLGGPVWWLCEKALAGLISLAHFVSTRPGAVTWFPTVPRLSFALVIAGGLWLLLWREKWRYGGLVPMLIGTVMMVTARPADLYITGDGRHLALRTNADSLVMLRTRSGEFISDMIRENAGVTKAFARMDDWPGARCNADSCTILVARMVGGIQREWTLVALRSRHYIPEISLAAACRRADIVVSERRLPRSCQPRWIKADRRLLSRTGGLTIDLVSDQVETVRGRSGNHVWMRFVPP</sequence>
<comment type="subcellular location">
    <subcellularLocation>
        <location evidence="1">Cell membrane</location>
        <topology evidence="1">Multi-pass membrane protein</topology>
    </subcellularLocation>
</comment>
<dbReference type="Pfam" id="PF13567">
    <property type="entry name" value="DUF4131"/>
    <property type="match status" value="1"/>
</dbReference>
<dbReference type="STRING" id="1123272.SAMN02745824_2613"/>
<dbReference type="OrthoDB" id="9790149at2"/>
<keyword evidence="5 6" id="KW-0472">Membrane</keyword>
<feature type="transmembrane region" description="Helical" evidence="6">
    <location>
        <begin position="83"/>
        <end position="103"/>
    </location>
</feature>
<evidence type="ECO:0000256" key="6">
    <source>
        <dbReference type="SAM" id="Phobius"/>
    </source>
</evidence>
<feature type="transmembrane region" description="Helical" evidence="6">
    <location>
        <begin position="54"/>
        <end position="71"/>
    </location>
</feature>
<feature type="transmembrane region" description="Helical" evidence="6">
    <location>
        <begin position="476"/>
        <end position="494"/>
    </location>
</feature>
<evidence type="ECO:0000256" key="3">
    <source>
        <dbReference type="ARBA" id="ARBA00022692"/>
    </source>
</evidence>
<feature type="transmembrane region" description="Helical" evidence="6">
    <location>
        <begin position="300"/>
        <end position="322"/>
    </location>
</feature>
<evidence type="ECO:0000256" key="1">
    <source>
        <dbReference type="ARBA" id="ARBA00004651"/>
    </source>
</evidence>
<dbReference type="RefSeq" id="WP_084192799.1">
    <property type="nucleotide sequence ID" value="NZ_FSQW01000002.1"/>
</dbReference>
<dbReference type="Pfam" id="PF03772">
    <property type="entry name" value="Competence"/>
    <property type="match status" value="1"/>
</dbReference>